<accession>A0A256FL49</accession>
<dbReference type="AlphaFoldDB" id="A0A256FL49"/>
<evidence type="ECO:0000313" key="1">
    <source>
        <dbReference type="EMBL" id="OYR15480.1"/>
    </source>
</evidence>
<dbReference type="EMBL" id="NNRK01000025">
    <property type="protein sequence ID" value="OYR15480.1"/>
    <property type="molecule type" value="Genomic_DNA"/>
</dbReference>
<sequence length="83" mass="9244">MESKELIEQVEDILEAAFVQEDNFTVTANAILSTILAALQEPTEEMIDAYFDRCRNLGIFTHINANAAWRAMINASPLGEQGE</sequence>
<dbReference type="RefSeq" id="WP_094576210.1">
    <property type="nucleotide sequence ID" value="NZ_JBHEEL010000008.1"/>
</dbReference>
<organism evidence="1 2">
    <name type="scientific">Brucella rhizosphaerae</name>
    <dbReference type="NCBI Taxonomy" id="571254"/>
    <lineage>
        <taxon>Bacteria</taxon>
        <taxon>Pseudomonadati</taxon>
        <taxon>Pseudomonadota</taxon>
        <taxon>Alphaproteobacteria</taxon>
        <taxon>Hyphomicrobiales</taxon>
        <taxon>Brucellaceae</taxon>
        <taxon>Brucella/Ochrobactrum group</taxon>
        <taxon>Brucella</taxon>
    </lineage>
</organism>
<evidence type="ECO:0000313" key="2">
    <source>
        <dbReference type="Proteomes" id="UP000216345"/>
    </source>
</evidence>
<dbReference type="Proteomes" id="UP000216345">
    <property type="component" value="Unassembled WGS sequence"/>
</dbReference>
<reference evidence="1 2" key="1">
    <citation type="submission" date="2017-07" db="EMBL/GenBank/DDBJ databases">
        <title>Phylogenetic study on the rhizospheric bacterium Ochrobactrum sp. A44.</title>
        <authorList>
            <person name="Krzyzanowska D.M."/>
            <person name="Ossowicki A."/>
            <person name="Rajewska M."/>
            <person name="Maciag T."/>
            <person name="Kaczynski Z."/>
            <person name="Czerwicka M."/>
            <person name="Jafra S."/>
        </authorList>
    </citation>
    <scope>NUCLEOTIDE SEQUENCE [LARGE SCALE GENOMIC DNA]</scope>
    <source>
        <strain evidence="1 2">PR17</strain>
    </source>
</reference>
<comment type="caution">
    <text evidence="1">The sequence shown here is derived from an EMBL/GenBank/DDBJ whole genome shotgun (WGS) entry which is preliminary data.</text>
</comment>
<proteinExistence type="predicted"/>
<gene>
    <name evidence="1" type="ORF">CEV32_4755</name>
</gene>
<keyword evidence="2" id="KW-1185">Reference proteome</keyword>
<name>A0A256FL49_9HYPH</name>
<protein>
    <submittedName>
        <fullName evidence="1">Uncharacterized protein</fullName>
    </submittedName>
</protein>
<dbReference type="OrthoDB" id="8455248at2"/>